<evidence type="ECO:0000256" key="7">
    <source>
        <dbReference type="ARBA" id="ARBA00022840"/>
    </source>
</evidence>
<dbReference type="Pfam" id="PF00625">
    <property type="entry name" value="Guanylate_kin"/>
    <property type="match status" value="1"/>
</dbReference>
<dbReference type="EC" id="2.7.4.8" evidence="2 9"/>
<dbReference type="NCBIfam" id="TIGR03263">
    <property type="entry name" value="guanyl_kin"/>
    <property type="match status" value="1"/>
</dbReference>
<dbReference type="EMBL" id="FMYQ01000030">
    <property type="protein sequence ID" value="SDE01457.1"/>
    <property type="molecule type" value="Genomic_DNA"/>
</dbReference>
<dbReference type="FunFam" id="3.30.63.10:FF:000002">
    <property type="entry name" value="Guanylate kinase 1"/>
    <property type="match status" value="1"/>
</dbReference>
<feature type="binding site" evidence="9">
    <location>
        <begin position="42"/>
        <end position="49"/>
    </location>
    <ligand>
        <name>ATP</name>
        <dbReference type="ChEBI" id="CHEBI:30616"/>
    </ligand>
</feature>
<dbReference type="PROSITE" id="PS00856">
    <property type="entry name" value="GUANYLATE_KINASE_1"/>
    <property type="match status" value="1"/>
</dbReference>
<comment type="catalytic activity">
    <reaction evidence="9">
        <text>GMP + ATP = GDP + ADP</text>
        <dbReference type="Rhea" id="RHEA:20780"/>
        <dbReference type="ChEBI" id="CHEBI:30616"/>
        <dbReference type="ChEBI" id="CHEBI:58115"/>
        <dbReference type="ChEBI" id="CHEBI:58189"/>
        <dbReference type="ChEBI" id="CHEBI:456216"/>
        <dbReference type="EC" id="2.7.4.8"/>
    </reaction>
</comment>
<reference evidence="13" key="1">
    <citation type="submission" date="2016-09" db="EMBL/GenBank/DDBJ databases">
        <authorList>
            <person name="Varghese N."/>
            <person name="Submissions S."/>
        </authorList>
    </citation>
    <scope>NUCLEOTIDE SEQUENCE [LARGE SCALE GENOMIC DNA]</scope>
    <source>
        <strain evidence="13">TNe-862</strain>
    </source>
</reference>
<keyword evidence="4 9" id="KW-0808">Transferase</keyword>
<evidence type="ECO:0000256" key="3">
    <source>
        <dbReference type="ARBA" id="ARBA00016296"/>
    </source>
</evidence>
<dbReference type="AlphaFoldDB" id="A0A1G6ZGT4"/>
<evidence type="ECO:0000313" key="12">
    <source>
        <dbReference type="EMBL" id="SDE01457.1"/>
    </source>
</evidence>
<proteinExistence type="inferred from homology"/>
<dbReference type="InterPro" id="IPR017665">
    <property type="entry name" value="Guanylate_kinase"/>
</dbReference>
<dbReference type="SMART" id="SM00072">
    <property type="entry name" value="GuKc"/>
    <property type="match status" value="1"/>
</dbReference>
<evidence type="ECO:0000256" key="1">
    <source>
        <dbReference type="ARBA" id="ARBA00005790"/>
    </source>
</evidence>
<feature type="compositionally biased region" description="Basic and acidic residues" evidence="10">
    <location>
        <begin position="12"/>
        <end position="26"/>
    </location>
</feature>
<evidence type="ECO:0000256" key="5">
    <source>
        <dbReference type="ARBA" id="ARBA00022741"/>
    </source>
</evidence>
<feature type="domain" description="Guanylate kinase-like" evidence="11">
    <location>
        <begin position="35"/>
        <end position="213"/>
    </location>
</feature>
<dbReference type="InterPro" id="IPR027417">
    <property type="entry name" value="P-loop_NTPase"/>
</dbReference>
<dbReference type="Proteomes" id="UP000198908">
    <property type="component" value="Unassembled WGS sequence"/>
</dbReference>
<sequence length="245" mass="27428">MTDHSSAPNADAKQDKAQDKQQDKKRNPYAGMYPGNLFMVVAPSGAGKSTLVNALLAEDSAIRLSISYTTRTPRSKERDGEHYHFTTVDDFLTRHAAGEFLESAEVHGNYYATSRVWIEDQMKIGHDVLLEIDWQGAQQVKKQFRNAVEIFILPPSLEALADRLKKRGEDEPNVITRRLLAAGSEIAHASESEYVVINEHFDTALQELRNIVSATRLRFASQYARHTELFVQLGIHHPQPGASGT</sequence>
<feature type="region of interest" description="Disordered" evidence="10">
    <location>
        <begin position="1"/>
        <end position="30"/>
    </location>
</feature>
<accession>A0A1G6ZGT4</accession>
<dbReference type="STRING" id="416944.SAMN05421548_13070"/>
<dbReference type="PROSITE" id="PS50052">
    <property type="entry name" value="GUANYLATE_KINASE_2"/>
    <property type="match status" value="1"/>
</dbReference>
<dbReference type="PANTHER" id="PTHR23117">
    <property type="entry name" value="GUANYLATE KINASE-RELATED"/>
    <property type="match status" value="1"/>
</dbReference>
<evidence type="ECO:0000256" key="9">
    <source>
        <dbReference type="HAMAP-Rule" id="MF_00328"/>
    </source>
</evidence>
<comment type="function">
    <text evidence="9">Essential for recycling GMP and indirectly, cGMP.</text>
</comment>
<evidence type="ECO:0000256" key="4">
    <source>
        <dbReference type="ARBA" id="ARBA00022679"/>
    </source>
</evidence>
<keyword evidence="5 9" id="KW-0547">Nucleotide-binding</keyword>
<dbReference type="SUPFAM" id="SSF52540">
    <property type="entry name" value="P-loop containing nucleoside triphosphate hydrolases"/>
    <property type="match status" value="1"/>
</dbReference>
<comment type="subcellular location">
    <subcellularLocation>
        <location evidence="9">Cytoplasm</location>
    </subcellularLocation>
</comment>
<dbReference type="GO" id="GO:0005524">
    <property type="term" value="F:ATP binding"/>
    <property type="evidence" value="ECO:0007669"/>
    <property type="project" value="UniProtKB-UniRule"/>
</dbReference>
<evidence type="ECO:0000313" key="13">
    <source>
        <dbReference type="Proteomes" id="UP000198908"/>
    </source>
</evidence>
<dbReference type="Gene3D" id="3.40.50.300">
    <property type="entry name" value="P-loop containing nucleotide triphosphate hydrolases"/>
    <property type="match status" value="1"/>
</dbReference>
<evidence type="ECO:0000256" key="6">
    <source>
        <dbReference type="ARBA" id="ARBA00022777"/>
    </source>
</evidence>
<evidence type="ECO:0000256" key="2">
    <source>
        <dbReference type="ARBA" id="ARBA00012961"/>
    </source>
</evidence>
<dbReference type="RefSeq" id="WP_425434143.1">
    <property type="nucleotide sequence ID" value="NZ_FMYQ01000030.1"/>
</dbReference>
<dbReference type="Gene3D" id="3.30.63.10">
    <property type="entry name" value="Guanylate Kinase phosphate binding domain"/>
    <property type="match status" value="1"/>
</dbReference>
<evidence type="ECO:0000259" key="11">
    <source>
        <dbReference type="PROSITE" id="PS50052"/>
    </source>
</evidence>
<dbReference type="InterPro" id="IPR020590">
    <property type="entry name" value="Guanylate_kinase_CS"/>
</dbReference>
<dbReference type="HAMAP" id="MF_00328">
    <property type="entry name" value="Guanylate_kinase"/>
    <property type="match status" value="1"/>
</dbReference>
<comment type="similarity">
    <text evidence="1 9">Belongs to the guanylate kinase family.</text>
</comment>
<gene>
    <name evidence="9" type="primary">gmk</name>
    <name evidence="12" type="ORF">SAMN05421548_13070</name>
</gene>
<organism evidence="12 13">
    <name type="scientific">Paraburkholderia lycopersici</name>
    <dbReference type="NCBI Taxonomy" id="416944"/>
    <lineage>
        <taxon>Bacteria</taxon>
        <taxon>Pseudomonadati</taxon>
        <taxon>Pseudomonadota</taxon>
        <taxon>Betaproteobacteria</taxon>
        <taxon>Burkholderiales</taxon>
        <taxon>Burkholderiaceae</taxon>
        <taxon>Paraburkholderia</taxon>
    </lineage>
</organism>
<protein>
    <recommendedName>
        <fullName evidence="3 9">Guanylate kinase</fullName>
        <ecNumber evidence="2 9">2.7.4.8</ecNumber>
    </recommendedName>
    <alternativeName>
        <fullName evidence="8 9">GMP kinase</fullName>
    </alternativeName>
</protein>
<dbReference type="InterPro" id="IPR008144">
    <property type="entry name" value="Guanylate_kin-like_dom"/>
</dbReference>
<keyword evidence="9" id="KW-0963">Cytoplasm</keyword>
<keyword evidence="7 9" id="KW-0067">ATP-binding</keyword>
<keyword evidence="6 9" id="KW-0418">Kinase</keyword>
<name>A0A1G6ZGT4_9BURK</name>
<dbReference type="GO" id="GO:0004385">
    <property type="term" value="F:GMP kinase activity"/>
    <property type="evidence" value="ECO:0007669"/>
    <property type="project" value="UniProtKB-UniRule"/>
</dbReference>
<dbReference type="PANTHER" id="PTHR23117:SF13">
    <property type="entry name" value="GUANYLATE KINASE"/>
    <property type="match status" value="1"/>
</dbReference>
<dbReference type="GO" id="GO:0005829">
    <property type="term" value="C:cytosol"/>
    <property type="evidence" value="ECO:0007669"/>
    <property type="project" value="TreeGrafter"/>
</dbReference>
<dbReference type="InterPro" id="IPR008145">
    <property type="entry name" value="GK/Ca_channel_bsu"/>
</dbReference>
<evidence type="ECO:0000256" key="10">
    <source>
        <dbReference type="SAM" id="MobiDB-lite"/>
    </source>
</evidence>
<evidence type="ECO:0000256" key="8">
    <source>
        <dbReference type="ARBA" id="ARBA00030128"/>
    </source>
</evidence>
<keyword evidence="13" id="KW-1185">Reference proteome</keyword>
<dbReference type="CDD" id="cd00071">
    <property type="entry name" value="GMPK"/>
    <property type="match status" value="1"/>
</dbReference>